<proteinExistence type="predicted"/>
<evidence type="ECO:0000256" key="1">
    <source>
        <dbReference type="SAM" id="Phobius"/>
    </source>
</evidence>
<feature type="transmembrane region" description="Helical" evidence="1">
    <location>
        <begin position="116"/>
        <end position="135"/>
    </location>
</feature>
<dbReference type="STRING" id="317577.GCA_000419625_02210"/>
<reference evidence="2 3" key="1">
    <citation type="submission" date="2017-05" db="EMBL/GenBank/DDBJ databases">
        <title>The complete genome sequence of Deinococcus ficus isolated from the rhizosphere of the Ficus religiosa L. in Taiwan.</title>
        <authorList>
            <person name="Wu K.-M."/>
            <person name="Liao T.-L."/>
            <person name="Liu Y.-M."/>
            <person name="Young C.-C."/>
            <person name="Tsai S.-F."/>
        </authorList>
    </citation>
    <scope>NUCLEOTIDE SEQUENCE [LARGE SCALE GENOMIC DNA]</scope>
    <source>
        <strain evidence="2 3">CC-FR2-10</strain>
    </source>
</reference>
<keyword evidence="1" id="KW-0472">Membrane</keyword>
<name>A0A221SWL3_9DEIO</name>
<organism evidence="2 3">
    <name type="scientific">Deinococcus ficus</name>
    <dbReference type="NCBI Taxonomy" id="317577"/>
    <lineage>
        <taxon>Bacteria</taxon>
        <taxon>Thermotogati</taxon>
        <taxon>Deinococcota</taxon>
        <taxon>Deinococci</taxon>
        <taxon>Deinococcales</taxon>
        <taxon>Deinococcaceae</taxon>
        <taxon>Deinococcus</taxon>
    </lineage>
</organism>
<keyword evidence="1" id="KW-0812">Transmembrane</keyword>
<gene>
    <name evidence="2" type="ORF">DFI_08535</name>
</gene>
<dbReference type="Proteomes" id="UP000259030">
    <property type="component" value="Chromosome"/>
</dbReference>
<keyword evidence="3" id="KW-1185">Reference proteome</keyword>
<protein>
    <recommendedName>
        <fullName evidence="4">Cytochrome B</fullName>
    </recommendedName>
</protein>
<evidence type="ECO:0000313" key="3">
    <source>
        <dbReference type="Proteomes" id="UP000259030"/>
    </source>
</evidence>
<feature type="transmembrane region" description="Helical" evidence="1">
    <location>
        <begin position="86"/>
        <end position="104"/>
    </location>
</feature>
<dbReference type="EMBL" id="CP021081">
    <property type="protein sequence ID" value="ASN81039.1"/>
    <property type="molecule type" value="Genomic_DNA"/>
</dbReference>
<dbReference type="AlphaFoldDB" id="A0A221SWL3"/>
<dbReference type="KEGG" id="dfc:DFI_08535"/>
<dbReference type="RefSeq" id="WP_027461786.1">
    <property type="nucleotide sequence ID" value="NZ_CP021081.1"/>
</dbReference>
<feature type="transmembrane region" description="Helical" evidence="1">
    <location>
        <begin position="45"/>
        <end position="66"/>
    </location>
</feature>
<evidence type="ECO:0008006" key="4">
    <source>
        <dbReference type="Google" id="ProtNLM"/>
    </source>
</evidence>
<accession>A0A221SWL3</accession>
<keyword evidence="1" id="KW-1133">Transmembrane helix</keyword>
<evidence type="ECO:0000313" key="2">
    <source>
        <dbReference type="EMBL" id="ASN81039.1"/>
    </source>
</evidence>
<feature type="transmembrane region" description="Helical" evidence="1">
    <location>
        <begin position="12"/>
        <end position="33"/>
    </location>
</feature>
<sequence>MFLALLTLHNLVRWAVLILGVIALVRTLPGLGGNRVFTAAERRSVASFMSAVHLQLLLGLLLFAVTGMQRIPVFADASRPSFQWEHLGVGVLIAVAATLANSLSKRAEGDAAKFRAAASWTGIAMLLTLLMIPWWRPLLRLFTQ</sequence>